<dbReference type="Proteomes" id="UP001225034">
    <property type="component" value="Unassembled WGS sequence"/>
</dbReference>
<keyword evidence="2 4" id="KW-0862">Zinc</keyword>
<evidence type="ECO:0000313" key="7">
    <source>
        <dbReference type="Proteomes" id="UP001225034"/>
    </source>
</evidence>
<keyword evidence="3 6" id="KW-0560">Oxidoreductase</keyword>
<evidence type="ECO:0000259" key="5">
    <source>
        <dbReference type="SMART" id="SM00829"/>
    </source>
</evidence>
<dbReference type="CDD" id="cd08236">
    <property type="entry name" value="sugar_DH"/>
    <property type="match status" value="1"/>
</dbReference>
<dbReference type="InterPro" id="IPR011032">
    <property type="entry name" value="GroES-like_sf"/>
</dbReference>
<comment type="similarity">
    <text evidence="4">Belongs to the zinc-containing alcohol dehydrogenase family.</text>
</comment>
<dbReference type="Pfam" id="PF00107">
    <property type="entry name" value="ADH_zinc_N"/>
    <property type="match status" value="1"/>
</dbReference>
<dbReference type="InterPro" id="IPR020843">
    <property type="entry name" value="ER"/>
</dbReference>
<name>A0ABT9YIL7_9BACI</name>
<dbReference type="Gene3D" id="3.90.180.10">
    <property type="entry name" value="Medium-chain alcohol dehydrogenases, catalytic domain"/>
    <property type="match status" value="1"/>
</dbReference>
<dbReference type="InterPro" id="IPR013149">
    <property type="entry name" value="ADH-like_C"/>
</dbReference>
<dbReference type="Gene3D" id="3.40.50.720">
    <property type="entry name" value="NAD(P)-binding Rossmann-like Domain"/>
    <property type="match status" value="1"/>
</dbReference>
<dbReference type="InterPro" id="IPR036291">
    <property type="entry name" value="NAD(P)-bd_dom_sf"/>
</dbReference>
<gene>
    <name evidence="6" type="ORF">J2S05_002509</name>
</gene>
<dbReference type="EC" id="1.1.1.14" evidence="6"/>
<dbReference type="PROSITE" id="PS00059">
    <property type="entry name" value="ADH_ZINC"/>
    <property type="match status" value="1"/>
</dbReference>
<dbReference type="SMART" id="SM00829">
    <property type="entry name" value="PKS_ER"/>
    <property type="match status" value="1"/>
</dbReference>
<dbReference type="RefSeq" id="WP_306983205.1">
    <property type="nucleotide sequence ID" value="NZ_JAUSUA010000003.1"/>
</dbReference>
<dbReference type="PANTHER" id="PTHR43401:SF2">
    <property type="entry name" value="L-THREONINE 3-DEHYDROGENASE"/>
    <property type="match status" value="1"/>
</dbReference>
<dbReference type="EMBL" id="JAUSUA010000003">
    <property type="protein sequence ID" value="MDQ0207708.1"/>
    <property type="molecule type" value="Genomic_DNA"/>
</dbReference>
<proteinExistence type="inferred from homology"/>
<dbReference type="InterPro" id="IPR050129">
    <property type="entry name" value="Zn_alcohol_dh"/>
</dbReference>
<dbReference type="SUPFAM" id="SSF50129">
    <property type="entry name" value="GroES-like"/>
    <property type="match status" value="1"/>
</dbReference>
<dbReference type="InterPro" id="IPR013154">
    <property type="entry name" value="ADH-like_N"/>
</dbReference>
<evidence type="ECO:0000256" key="1">
    <source>
        <dbReference type="ARBA" id="ARBA00022723"/>
    </source>
</evidence>
<sequence length="349" mass="37374">MNALNLYGIEDLRYEPASVPVIEADDDVIIHVHTAGICGSDLSRYKKLGPYVKGMTWGHEFAGIVESVGQSVTHVKPGDRVAACPTIACGYCLSCQKGSPSQCDNLSVIGAKQPGGFADYTKLPANNVLLLPDSISMDQAALVEPSAVAVHGLYQTSLKPGGTVAILGCGNIGLLSIAWAKLFGADVVYAIDIDSKKLDLAKQMGADALINPLETPAHEKVYSLTEGIGVDIAIESAGSPITSAQVFALPRKGGEVVFMGIPYGDVAIERFYFEKIVRNELKVYGSWNAVSSPFPGKEWSATLNKMGTGELDVTPMITHRLPLHEGPQAFDHIIHQKEFYGKVLLYPSK</sequence>
<keyword evidence="7" id="KW-1185">Reference proteome</keyword>
<reference evidence="6 7" key="1">
    <citation type="submission" date="2023-07" db="EMBL/GenBank/DDBJ databases">
        <title>Genomic Encyclopedia of Type Strains, Phase IV (KMG-IV): sequencing the most valuable type-strain genomes for metagenomic binning, comparative biology and taxonomic classification.</title>
        <authorList>
            <person name="Goeker M."/>
        </authorList>
    </citation>
    <scope>NUCLEOTIDE SEQUENCE [LARGE SCALE GENOMIC DNA]</scope>
    <source>
        <strain evidence="6 7">DSM 19154</strain>
    </source>
</reference>
<dbReference type="InterPro" id="IPR002328">
    <property type="entry name" value="ADH_Zn_CS"/>
</dbReference>
<keyword evidence="1 4" id="KW-0479">Metal-binding</keyword>
<evidence type="ECO:0000256" key="3">
    <source>
        <dbReference type="ARBA" id="ARBA00023002"/>
    </source>
</evidence>
<evidence type="ECO:0000256" key="4">
    <source>
        <dbReference type="RuleBase" id="RU361277"/>
    </source>
</evidence>
<dbReference type="GO" id="GO:0003939">
    <property type="term" value="F:L-iditol 2-dehydrogenase (NAD+) activity"/>
    <property type="evidence" value="ECO:0007669"/>
    <property type="project" value="UniProtKB-EC"/>
</dbReference>
<protein>
    <submittedName>
        <fullName evidence="6">L-iditol 2-dehydrogenase</fullName>
        <ecNumber evidence="6">1.1.1.14</ecNumber>
    </submittedName>
</protein>
<dbReference type="Pfam" id="PF08240">
    <property type="entry name" value="ADH_N"/>
    <property type="match status" value="1"/>
</dbReference>
<comment type="caution">
    <text evidence="6">The sequence shown here is derived from an EMBL/GenBank/DDBJ whole genome shotgun (WGS) entry which is preliminary data.</text>
</comment>
<evidence type="ECO:0000313" key="6">
    <source>
        <dbReference type="EMBL" id="MDQ0207708.1"/>
    </source>
</evidence>
<dbReference type="SUPFAM" id="SSF51735">
    <property type="entry name" value="NAD(P)-binding Rossmann-fold domains"/>
    <property type="match status" value="1"/>
</dbReference>
<dbReference type="PANTHER" id="PTHR43401">
    <property type="entry name" value="L-THREONINE 3-DEHYDROGENASE"/>
    <property type="match status" value="1"/>
</dbReference>
<accession>A0ABT9YIL7</accession>
<comment type="cofactor">
    <cofactor evidence="4">
        <name>Zn(2+)</name>
        <dbReference type="ChEBI" id="CHEBI:29105"/>
    </cofactor>
</comment>
<evidence type="ECO:0000256" key="2">
    <source>
        <dbReference type="ARBA" id="ARBA00022833"/>
    </source>
</evidence>
<organism evidence="6 7">
    <name type="scientific">Alkalicoccobacillus murimartini</name>
    <dbReference type="NCBI Taxonomy" id="171685"/>
    <lineage>
        <taxon>Bacteria</taxon>
        <taxon>Bacillati</taxon>
        <taxon>Bacillota</taxon>
        <taxon>Bacilli</taxon>
        <taxon>Bacillales</taxon>
        <taxon>Bacillaceae</taxon>
        <taxon>Alkalicoccobacillus</taxon>
    </lineage>
</organism>
<feature type="domain" description="Enoyl reductase (ER)" evidence="5">
    <location>
        <begin position="8"/>
        <end position="345"/>
    </location>
</feature>